<evidence type="ECO:0000259" key="1">
    <source>
        <dbReference type="Pfam" id="PF01575"/>
    </source>
</evidence>
<dbReference type="GO" id="GO:0019171">
    <property type="term" value="F:(3R)-hydroxyacyl-[acyl-carrier-protein] dehydratase activity"/>
    <property type="evidence" value="ECO:0007669"/>
    <property type="project" value="TreeGrafter"/>
</dbReference>
<gene>
    <name evidence="3" type="ORF">DXA38_04145</name>
    <name evidence="2" type="ORF">MKC95_21080</name>
</gene>
<dbReference type="OrthoDB" id="9801625at2"/>
<dbReference type="PANTHER" id="PTHR43437">
    <property type="entry name" value="HYDROXYACYL-THIOESTER DEHYDRATASE TYPE 2, MITOCHONDRIAL-RELATED"/>
    <property type="match status" value="1"/>
</dbReference>
<evidence type="ECO:0000313" key="4">
    <source>
        <dbReference type="Proteomes" id="UP000260025"/>
    </source>
</evidence>
<dbReference type="Proteomes" id="UP001203972">
    <property type="component" value="Unassembled WGS sequence"/>
</dbReference>
<dbReference type="InterPro" id="IPR050965">
    <property type="entry name" value="UPF0336/Enoyl-CoA_hydratase"/>
</dbReference>
<dbReference type="Gene3D" id="3.10.129.10">
    <property type="entry name" value="Hotdog Thioesterase"/>
    <property type="match status" value="1"/>
</dbReference>
<evidence type="ECO:0000313" key="2">
    <source>
        <dbReference type="EMBL" id="MCR0235264.1"/>
    </source>
</evidence>
<dbReference type="PANTHER" id="PTHR43437:SF3">
    <property type="entry name" value="HYDROXYACYL-THIOESTER DEHYDRATASE TYPE 2, MITOCHONDRIAL"/>
    <property type="match status" value="1"/>
</dbReference>
<dbReference type="RefSeq" id="WP_117442117.1">
    <property type="nucleotide sequence ID" value="NZ_QVEV01000004.1"/>
</dbReference>
<reference evidence="2" key="2">
    <citation type="journal article" date="2022" name="Clin. Infect. Dis.">
        <title>Association between Clostridium innocuum and antibiotic-associated diarrhea in adults and children: A cross-sectional study and comparative genomics analysis.</title>
        <authorList>
            <person name="Cherny K.E."/>
            <person name="Muscat E.B."/>
            <person name="Balaji A."/>
            <person name="Mukherjee J."/>
            <person name="Ozer E.A."/>
            <person name="Angarone M.P."/>
            <person name="Hauser A.R."/>
            <person name="Sichel J.S."/>
            <person name="Amponsah E."/>
            <person name="Kociolek L.K."/>
        </authorList>
    </citation>
    <scope>NUCLEOTIDE SEQUENCE</scope>
    <source>
        <strain evidence="2">NU1-AC-029v</strain>
    </source>
</reference>
<dbReference type="EMBL" id="QVEV01000004">
    <property type="protein sequence ID" value="RGC17511.1"/>
    <property type="molecule type" value="Genomic_DNA"/>
</dbReference>
<dbReference type="SUPFAM" id="SSF54637">
    <property type="entry name" value="Thioesterase/thiol ester dehydrase-isomerase"/>
    <property type="match status" value="1"/>
</dbReference>
<dbReference type="InterPro" id="IPR029069">
    <property type="entry name" value="HotDog_dom_sf"/>
</dbReference>
<name>A0A3E2W0U1_CLOIN</name>
<dbReference type="Pfam" id="PF01575">
    <property type="entry name" value="MaoC_dehydratas"/>
    <property type="match status" value="1"/>
</dbReference>
<accession>A0A3E2W0U1</accession>
<feature type="domain" description="MaoC-like" evidence="1">
    <location>
        <begin position="11"/>
        <end position="101"/>
    </location>
</feature>
<dbReference type="EMBL" id="JAKTMA010000057">
    <property type="protein sequence ID" value="MCR0235264.1"/>
    <property type="molecule type" value="Genomic_DNA"/>
</dbReference>
<comment type="caution">
    <text evidence="3">The sequence shown here is derived from an EMBL/GenBank/DDBJ whole genome shotgun (WGS) entry which is preliminary data.</text>
</comment>
<evidence type="ECO:0000313" key="3">
    <source>
        <dbReference type="EMBL" id="RGC17511.1"/>
    </source>
</evidence>
<organism evidence="3 4">
    <name type="scientific">Clostridium innocuum</name>
    <dbReference type="NCBI Taxonomy" id="1522"/>
    <lineage>
        <taxon>Bacteria</taxon>
        <taxon>Bacillati</taxon>
        <taxon>Bacillota</taxon>
        <taxon>Clostridia</taxon>
        <taxon>Eubacteriales</taxon>
        <taxon>Clostridiaceae</taxon>
        <taxon>Clostridium</taxon>
    </lineage>
</organism>
<dbReference type="InterPro" id="IPR002539">
    <property type="entry name" value="MaoC-like_dom"/>
</dbReference>
<dbReference type="GO" id="GO:0006633">
    <property type="term" value="P:fatty acid biosynthetic process"/>
    <property type="evidence" value="ECO:0007669"/>
    <property type="project" value="TreeGrafter"/>
</dbReference>
<protein>
    <submittedName>
        <fullName evidence="3">Enoyl-CoA hydratase</fullName>
    </submittedName>
    <submittedName>
        <fullName evidence="2">MaoC family dehydratase</fullName>
    </submittedName>
</protein>
<reference evidence="3 4" key="1">
    <citation type="submission" date="2018-08" db="EMBL/GenBank/DDBJ databases">
        <title>A genome reference for cultivated species of the human gut microbiota.</title>
        <authorList>
            <person name="Zou Y."/>
            <person name="Xue W."/>
            <person name="Luo G."/>
        </authorList>
    </citation>
    <scope>NUCLEOTIDE SEQUENCE [LARGE SCALE GENOMIC DNA]</scope>
    <source>
        <strain evidence="3 4">OF01-2LB</strain>
    </source>
</reference>
<dbReference type="AlphaFoldDB" id="A0A3E2W0U1"/>
<proteinExistence type="predicted"/>
<dbReference type="CDD" id="cd03449">
    <property type="entry name" value="R_hydratase"/>
    <property type="match status" value="1"/>
</dbReference>
<sequence>MIKVGDSAVITNTVTEDKIILFAQASGDHNPLHLNEDYANKSIFRKRVAHGMLSASFISAVLGTTLPGEGSIYLSQTLKFIKPVYINDTITTEVSVVSISNNIALLHTTCKNQEMQIVTKGEAKVLLPNKG</sequence>
<dbReference type="Proteomes" id="UP000260025">
    <property type="component" value="Unassembled WGS sequence"/>
</dbReference>